<evidence type="ECO:0000256" key="9">
    <source>
        <dbReference type="ARBA" id="ARBA00023136"/>
    </source>
</evidence>
<keyword evidence="2 11" id="KW-0813">Transport</keyword>
<feature type="domain" description="TonB-dependent receptor plug" evidence="15">
    <location>
        <begin position="55"/>
        <end position="162"/>
    </location>
</feature>
<dbReference type="PANTHER" id="PTHR32552:SF81">
    <property type="entry name" value="TONB-DEPENDENT OUTER MEMBRANE RECEPTOR"/>
    <property type="match status" value="1"/>
</dbReference>
<comment type="subcellular location">
    <subcellularLocation>
        <location evidence="1 11">Cell outer membrane</location>
        <topology evidence="1 11">Multi-pass membrane protein</topology>
    </subcellularLocation>
</comment>
<evidence type="ECO:0000256" key="3">
    <source>
        <dbReference type="ARBA" id="ARBA00022452"/>
    </source>
</evidence>
<sequence>MRHSLHLRSLLAIGVSTAALLGAAAPALAQDAPAADDGTTVADVIVTAQKKEEALQDVPIAVSAFSQQSLEKQKIDGGPNLVTAIPNVNFSKGNFTGYNFQIRGVGSKLVAGSGDAGTGIHLNNAPLTANNLFESEFFDVERVEVLRGPQGTLYGRNATGGVVNIITAKPVMNDFSALAKVEYGNYNSLKLKGMINVPIGDDLALRVAAVSLTRDGYGKNLITKHDIDDRSLWDVRATLAWQPSDSFKASLMYDHFDEDDSRSRIGRQFCDKDTGPTSVGGVGLFPVGVIASVERGFLSQGCKNTSLYAPGVSTGTLNSQATLGGLFGALTGLQTGDAYAGQSQTKNIRDIQSVSDPIYQSSTDIYEFNIDWDLTDDLKLTSLTSYSTLNLFTRTDYTRVVPNSTFNVAPNPVNAIASAVQAGVCASLLQARNCPAGAGVYNGIYAGLFPGGVVNDPQVGAQNRFTTFDISSADTKQFTQELRLQSDFDGPINFNVGGIYLDYKATGDYYVMFNTGTAFVGVNNFLNTGSVNCAAATPGCTFIDPNSNPNRSGHNYYDSYGPYHLKSRAAFGEVYWKLTDTFKITGGLRYTDDSKSVENHAVTLNTPGGGVGAPPTGQPPLLKVRFQEFTGRLGFDWKLTDDSLLYAFYSKGYKAGGVNPACSATVGCPPASFAPEFVNSFEIGSKNTFLDGSLLLNVTGFYYDYKGYQVSKIVNRTSINENIDAKIKGLEIETIWNPVRNLRLNANIGYLDTEIVNGSSIDTLNRTQDNPALTLVKSSSASNCVVSTAALSNFMSIFNAQTPVIPVAGDALNPPSVRPLNVFDFLGICSGSFAAFGLNPTDGVAVSLKGKELPNSPPWTASFGAQYTWDFGDWSTTLRGDYYKQADSFARIYNSDADKIKGWQNLNFTLTVANPGAGLIIDAFVKNATDEEAITDTYLTDDSSGLYRNAFYSEPRTYGVAISKRF</sequence>
<keyword evidence="13" id="KW-0732">Signal</keyword>
<evidence type="ECO:0000256" key="6">
    <source>
        <dbReference type="ARBA" id="ARBA00023004"/>
    </source>
</evidence>
<feature type="domain" description="TonB-dependent receptor-like beta-barrel" evidence="14">
    <location>
        <begin position="327"/>
        <end position="762"/>
    </location>
</feature>
<accession>A0ABU0IYB3</accession>
<proteinExistence type="inferred from homology"/>
<evidence type="ECO:0000256" key="2">
    <source>
        <dbReference type="ARBA" id="ARBA00022448"/>
    </source>
</evidence>
<keyword evidence="16" id="KW-0675">Receptor</keyword>
<keyword evidence="4" id="KW-0410">Iron transport</keyword>
<keyword evidence="8 12" id="KW-0798">TonB box</keyword>
<dbReference type="RefSeq" id="WP_307353285.1">
    <property type="nucleotide sequence ID" value="NZ_JAUSVS010000019.1"/>
</dbReference>
<evidence type="ECO:0000259" key="14">
    <source>
        <dbReference type="Pfam" id="PF00593"/>
    </source>
</evidence>
<keyword evidence="5 11" id="KW-0812">Transmembrane</keyword>
<comment type="similarity">
    <text evidence="11 12">Belongs to the TonB-dependent receptor family.</text>
</comment>
<comment type="caution">
    <text evidence="16">The sequence shown here is derived from an EMBL/GenBank/DDBJ whole genome shotgun (WGS) entry which is preliminary data.</text>
</comment>
<dbReference type="PANTHER" id="PTHR32552">
    <property type="entry name" value="FERRICHROME IRON RECEPTOR-RELATED"/>
    <property type="match status" value="1"/>
</dbReference>
<gene>
    <name evidence="16" type="ORF">QO010_004796</name>
</gene>
<dbReference type="InterPro" id="IPR012910">
    <property type="entry name" value="Plug_dom"/>
</dbReference>
<feature type="chain" id="PRO_5046352729" evidence="13">
    <location>
        <begin position="30"/>
        <end position="966"/>
    </location>
</feature>
<dbReference type="InterPro" id="IPR036942">
    <property type="entry name" value="Beta-barrel_TonB_sf"/>
</dbReference>
<evidence type="ECO:0000313" key="17">
    <source>
        <dbReference type="Proteomes" id="UP001228905"/>
    </source>
</evidence>
<evidence type="ECO:0000256" key="8">
    <source>
        <dbReference type="ARBA" id="ARBA00023077"/>
    </source>
</evidence>
<evidence type="ECO:0000256" key="5">
    <source>
        <dbReference type="ARBA" id="ARBA00022692"/>
    </source>
</evidence>
<dbReference type="Proteomes" id="UP001228905">
    <property type="component" value="Unassembled WGS sequence"/>
</dbReference>
<keyword evidence="6" id="KW-0408">Iron</keyword>
<feature type="signal peptide" evidence="13">
    <location>
        <begin position="1"/>
        <end position="29"/>
    </location>
</feature>
<evidence type="ECO:0000256" key="12">
    <source>
        <dbReference type="RuleBase" id="RU003357"/>
    </source>
</evidence>
<dbReference type="InterPro" id="IPR039426">
    <property type="entry name" value="TonB-dep_rcpt-like"/>
</dbReference>
<name>A0ABU0IYB3_9CAUL</name>
<keyword evidence="17" id="KW-1185">Reference proteome</keyword>
<dbReference type="PROSITE" id="PS52016">
    <property type="entry name" value="TONB_DEPENDENT_REC_3"/>
    <property type="match status" value="1"/>
</dbReference>
<evidence type="ECO:0000259" key="15">
    <source>
        <dbReference type="Pfam" id="PF07715"/>
    </source>
</evidence>
<evidence type="ECO:0000313" key="16">
    <source>
        <dbReference type="EMBL" id="MDQ0466999.1"/>
    </source>
</evidence>
<dbReference type="Pfam" id="PF00593">
    <property type="entry name" value="TonB_dep_Rec_b-barrel"/>
    <property type="match status" value="1"/>
</dbReference>
<dbReference type="Pfam" id="PF07715">
    <property type="entry name" value="Plug"/>
    <property type="match status" value="1"/>
</dbReference>
<dbReference type="InterPro" id="IPR000531">
    <property type="entry name" value="Beta-barrel_TonB"/>
</dbReference>
<evidence type="ECO:0000256" key="11">
    <source>
        <dbReference type="PROSITE-ProRule" id="PRU01360"/>
    </source>
</evidence>
<evidence type="ECO:0000256" key="4">
    <source>
        <dbReference type="ARBA" id="ARBA00022496"/>
    </source>
</evidence>
<evidence type="ECO:0000256" key="13">
    <source>
        <dbReference type="SAM" id="SignalP"/>
    </source>
</evidence>
<dbReference type="Gene3D" id="2.40.170.20">
    <property type="entry name" value="TonB-dependent receptor, beta-barrel domain"/>
    <property type="match status" value="3"/>
</dbReference>
<keyword evidence="7" id="KW-0406">Ion transport</keyword>
<protein>
    <submittedName>
        <fullName evidence="16">Outer membrane receptor protein involved in Fe transport</fullName>
    </submittedName>
</protein>
<evidence type="ECO:0000256" key="1">
    <source>
        <dbReference type="ARBA" id="ARBA00004571"/>
    </source>
</evidence>
<keyword evidence="9 11" id="KW-0472">Membrane</keyword>
<evidence type="ECO:0000256" key="10">
    <source>
        <dbReference type="ARBA" id="ARBA00023237"/>
    </source>
</evidence>
<dbReference type="EMBL" id="JAUSVS010000019">
    <property type="protein sequence ID" value="MDQ0466999.1"/>
    <property type="molecule type" value="Genomic_DNA"/>
</dbReference>
<dbReference type="SUPFAM" id="SSF56935">
    <property type="entry name" value="Porins"/>
    <property type="match status" value="1"/>
</dbReference>
<organism evidence="16 17">
    <name type="scientific">Caulobacter ginsengisoli</name>
    <dbReference type="NCBI Taxonomy" id="400775"/>
    <lineage>
        <taxon>Bacteria</taxon>
        <taxon>Pseudomonadati</taxon>
        <taxon>Pseudomonadota</taxon>
        <taxon>Alphaproteobacteria</taxon>
        <taxon>Caulobacterales</taxon>
        <taxon>Caulobacteraceae</taxon>
        <taxon>Caulobacter</taxon>
    </lineage>
</organism>
<evidence type="ECO:0000256" key="7">
    <source>
        <dbReference type="ARBA" id="ARBA00023065"/>
    </source>
</evidence>
<reference evidence="16 17" key="1">
    <citation type="submission" date="2023-07" db="EMBL/GenBank/DDBJ databases">
        <title>Genomic Encyclopedia of Type Strains, Phase IV (KMG-IV): sequencing the most valuable type-strain genomes for metagenomic binning, comparative biology and taxonomic classification.</title>
        <authorList>
            <person name="Goeker M."/>
        </authorList>
    </citation>
    <scope>NUCLEOTIDE SEQUENCE [LARGE SCALE GENOMIC DNA]</scope>
    <source>
        <strain evidence="16 17">DSM 18695</strain>
    </source>
</reference>
<keyword evidence="3 11" id="KW-1134">Transmembrane beta strand</keyword>
<keyword evidence="10 11" id="KW-0998">Cell outer membrane</keyword>